<feature type="non-terminal residue" evidence="1">
    <location>
        <position position="1"/>
    </location>
</feature>
<dbReference type="Gene3D" id="1.20.1270.60">
    <property type="entry name" value="Arfaptin homology (AH) domain/BAR domain"/>
    <property type="match status" value="1"/>
</dbReference>
<keyword evidence="2" id="KW-1185">Reference proteome</keyword>
<comment type="caution">
    <text evidence="1">The sequence shown here is derived from an EMBL/GenBank/DDBJ whole genome shotgun (WGS) entry which is preliminary data.</text>
</comment>
<proteinExistence type="predicted"/>
<gene>
    <name evidence="1" type="ORF">FN846DRAFT_760093</name>
</gene>
<organism evidence="1 2">
    <name type="scientific">Sphaerosporella brunnea</name>
    <dbReference type="NCBI Taxonomy" id="1250544"/>
    <lineage>
        <taxon>Eukaryota</taxon>
        <taxon>Fungi</taxon>
        <taxon>Dikarya</taxon>
        <taxon>Ascomycota</taxon>
        <taxon>Pezizomycotina</taxon>
        <taxon>Pezizomycetes</taxon>
        <taxon>Pezizales</taxon>
        <taxon>Pyronemataceae</taxon>
        <taxon>Sphaerosporella</taxon>
    </lineage>
</organism>
<protein>
    <submittedName>
        <fullName evidence="1">Uncharacterized protein</fullName>
    </submittedName>
</protein>
<dbReference type="SUPFAM" id="SSF103657">
    <property type="entry name" value="BAR/IMD domain-like"/>
    <property type="match status" value="1"/>
</dbReference>
<dbReference type="EMBL" id="VXIS01000278">
    <property type="protein sequence ID" value="KAA8895240.1"/>
    <property type="molecule type" value="Genomic_DNA"/>
</dbReference>
<evidence type="ECO:0000313" key="1">
    <source>
        <dbReference type="EMBL" id="KAA8895240.1"/>
    </source>
</evidence>
<dbReference type="OrthoDB" id="14167at2759"/>
<evidence type="ECO:0000313" key="2">
    <source>
        <dbReference type="Proteomes" id="UP000326924"/>
    </source>
</evidence>
<name>A0A5J5EIH8_9PEZI</name>
<feature type="non-terminal residue" evidence="1">
    <location>
        <position position="50"/>
    </location>
</feature>
<dbReference type="InterPro" id="IPR027267">
    <property type="entry name" value="AH/BAR_dom_sf"/>
</dbReference>
<dbReference type="AlphaFoldDB" id="A0A5J5EIH8"/>
<reference evidence="1 2" key="1">
    <citation type="submission" date="2019-09" db="EMBL/GenBank/DDBJ databases">
        <title>Draft genome of the ectomycorrhizal ascomycete Sphaerosporella brunnea.</title>
        <authorList>
            <consortium name="DOE Joint Genome Institute"/>
            <person name="Benucci G.M."/>
            <person name="Marozzi G."/>
            <person name="Antonielli L."/>
            <person name="Sanchez S."/>
            <person name="Marco P."/>
            <person name="Wang X."/>
            <person name="Falini L.B."/>
            <person name="Barry K."/>
            <person name="Haridas S."/>
            <person name="Lipzen A."/>
            <person name="Labutti K."/>
            <person name="Grigoriev I.V."/>
            <person name="Murat C."/>
            <person name="Martin F."/>
            <person name="Albertini E."/>
            <person name="Donnini D."/>
            <person name="Bonito G."/>
        </authorList>
    </citation>
    <scope>NUCLEOTIDE SEQUENCE [LARGE SCALE GENOMIC DNA]</scope>
    <source>
        <strain evidence="1 2">Sb_GMNB300</strain>
    </source>
</reference>
<sequence length="50" mass="5656">TMNIYIKSMSKRKEGDDKEKMLPIDVLAQTMISHGEEFESDSLFGTCLTS</sequence>
<accession>A0A5J5EIH8</accession>
<dbReference type="Proteomes" id="UP000326924">
    <property type="component" value="Unassembled WGS sequence"/>
</dbReference>
<dbReference type="InParanoid" id="A0A5J5EIH8"/>